<feature type="region of interest" description="Disordered" evidence="1">
    <location>
        <begin position="81"/>
        <end position="157"/>
    </location>
</feature>
<dbReference type="GO" id="GO:0017053">
    <property type="term" value="C:transcription repressor complex"/>
    <property type="evidence" value="ECO:0007669"/>
    <property type="project" value="InterPro"/>
</dbReference>
<evidence type="ECO:0000256" key="1">
    <source>
        <dbReference type="SAM" id="MobiDB-lite"/>
    </source>
</evidence>
<dbReference type="PANTHER" id="PTHR31336:SF3">
    <property type="entry name" value="PROTEIN LIN-37 HOMOLOG"/>
    <property type="match status" value="1"/>
</dbReference>
<evidence type="ECO:0000313" key="3">
    <source>
        <dbReference type="Proteomes" id="UP000007110"/>
    </source>
</evidence>
<dbReference type="OMA" id="ANQPKAD"/>
<sequence length="172" mass="19565">MVRSFEDDIRELEATPVTKSPSKSRKRKKRDFASSDVEQLDDNTKSRNSFVMKLFDRSVDLASFRPNAPLYPVCRAWMSNSPTAKMPRRDLSPSPEPLPDSDVSENGLIYRLPSPGKTCSEMTEELSRDPRIPSPVPQPEETLDIHADSSQAPSKETLLNGHLQRWRVIRNK</sequence>
<dbReference type="InParanoid" id="A0A7M7PXD6"/>
<dbReference type="OrthoDB" id="6287771at2759"/>
<reference evidence="2" key="2">
    <citation type="submission" date="2021-01" db="UniProtKB">
        <authorList>
            <consortium name="EnsemblMetazoa"/>
        </authorList>
    </citation>
    <scope>IDENTIFICATION</scope>
</reference>
<dbReference type="RefSeq" id="XP_030855963.1">
    <property type="nucleotide sequence ID" value="XM_031000103.1"/>
</dbReference>
<dbReference type="InterPro" id="IPR028226">
    <property type="entry name" value="LIN37"/>
</dbReference>
<keyword evidence="3" id="KW-1185">Reference proteome</keyword>
<dbReference type="AlphaFoldDB" id="A0A7M7PXD6"/>
<reference evidence="3" key="1">
    <citation type="submission" date="2015-02" db="EMBL/GenBank/DDBJ databases">
        <title>Genome sequencing for Strongylocentrotus purpuratus.</title>
        <authorList>
            <person name="Murali S."/>
            <person name="Liu Y."/>
            <person name="Vee V."/>
            <person name="English A."/>
            <person name="Wang M."/>
            <person name="Skinner E."/>
            <person name="Han Y."/>
            <person name="Muzny D.M."/>
            <person name="Worley K.C."/>
            <person name="Gibbs R.A."/>
        </authorList>
    </citation>
    <scope>NUCLEOTIDE SEQUENCE</scope>
</reference>
<dbReference type="KEGG" id="spu:582949"/>
<proteinExistence type="predicted"/>
<dbReference type="Pfam" id="PF15306">
    <property type="entry name" value="LIN37"/>
    <property type="match status" value="1"/>
</dbReference>
<feature type="region of interest" description="Disordered" evidence="1">
    <location>
        <begin position="1"/>
        <end position="48"/>
    </location>
</feature>
<evidence type="ECO:0000313" key="2">
    <source>
        <dbReference type="EnsemblMetazoa" id="XP_030855963"/>
    </source>
</evidence>
<feature type="compositionally biased region" description="Basic and acidic residues" evidence="1">
    <location>
        <begin position="1"/>
        <end position="13"/>
    </location>
</feature>
<dbReference type="GeneID" id="582949"/>
<dbReference type="Proteomes" id="UP000007110">
    <property type="component" value="Unassembled WGS sequence"/>
</dbReference>
<dbReference type="EnsemblMetazoa" id="XM_031000103">
    <property type="protein sequence ID" value="XP_030855963"/>
    <property type="gene ID" value="LOC582949"/>
</dbReference>
<protein>
    <recommendedName>
        <fullName evidence="4">Protein lin-37 homolog</fullName>
    </recommendedName>
</protein>
<organism evidence="2 3">
    <name type="scientific">Strongylocentrotus purpuratus</name>
    <name type="common">Purple sea urchin</name>
    <dbReference type="NCBI Taxonomy" id="7668"/>
    <lineage>
        <taxon>Eukaryota</taxon>
        <taxon>Metazoa</taxon>
        <taxon>Echinodermata</taxon>
        <taxon>Eleutherozoa</taxon>
        <taxon>Echinozoa</taxon>
        <taxon>Echinoidea</taxon>
        <taxon>Euechinoidea</taxon>
        <taxon>Echinacea</taxon>
        <taxon>Camarodonta</taxon>
        <taxon>Echinidea</taxon>
        <taxon>Strongylocentrotidae</taxon>
        <taxon>Strongylocentrotus</taxon>
    </lineage>
</organism>
<accession>A0A7M7PXD6</accession>
<name>A0A7M7PXD6_STRPU</name>
<dbReference type="PANTHER" id="PTHR31336">
    <property type="entry name" value="LIN37 HOMOLOG"/>
    <property type="match status" value="1"/>
</dbReference>
<evidence type="ECO:0008006" key="4">
    <source>
        <dbReference type="Google" id="ProtNLM"/>
    </source>
</evidence>